<feature type="domain" description="Glycine transporter" evidence="8">
    <location>
        <begin position="3"/>
        <end position="75"/>
    </location>
</feature>
<dbReference type="InterPro" id="IPR005115">
    <property type="entry name" value="Gly_transporter"/>
</dbReference>
<keyword evidence="3" id="KW-1003">Cell membrane</keyword>
<evidence type="ECO:0000256" key="1">
    <source>
        <dbReference type="ARBA" id="ARBA00004651"/>
    </source>
</evidence>
<protein>
    <submittedName>
        <fullName evidence="9">Trimeric intracellular cation channel family protein</fullName>
    </submittedName>
</protein>
<dbReference type="Pfam" id="PF03458">
    <property type="entry name" value="Gly_transporter"/>
    <property type="match status" value="2"/>
</dbReference>
<accession>A0ABU5DA34</accession>
<evidence type="ECO:0000256" key="7">
    <source>
        <dbReference type="SAM" id="Phobius"/>
    </source>
</evidence>
<comment type="caution">
    <text evidence="9">The sequence shown here is derived from an EMBL/GenBank/DDBJ whole genome shotgun (WGS) entry which is preliminary data.</text>
</comment>
<feature type="transmembrane region" description="Helical" evidence="7">
    <location>
        <begin position="147"/>
        <end position="165"/>
    </location>
</feature>
<feature type="transmembrane region" description="Helical" evidence="7">
    <location>
        <begin position="61"/>
        <end position="80"/>
    </location>
</feature>
<keyword evidence="5 7" id="KW-1133">Transmembrane helix</keyword>
<sequence>MLYWFDLLGVAVFAVSGALAAMQAGLDLFGLLVLAAVTAIGGGTLRDLLLNRHPIAWMRDGRYLLVIAVAALATATYGQLSPGAMKGLRVADALGLALFALTGTELAEDCGIRRIQALLMGTLTAVGGGVIRDVLSGQVPLLLRRDIYATAAIAGIALYQLLRAAGLKRDIAFVIGIVCVAGIRLAAIRYDWQLPSPELYR</sequence>
<comment type="subcellular location">
    <subcellularLocation>
        <location evidence="1">Cell membrane</location>
        <topology evidence="1">Multi-pass membrane protein</topology>
    </subcellularLocation>
</comment>
<evidence type="ECO:0000256" key="6">
    <source>
        <dbReference type="ARBA" id="ARBA00023136"/>
    </source>
</evidence>
<dbReference type="EMBL" id="JAXCLA010000001">
    <property type="protein sequence ID" value="MDY0743136.1"/>
    <property type="molecule type" value="Genomic_DNA"/>
</dbReference>
<keyword evidence="10" id="KW-1185">Reference proteome</keyword>
<evidence type="ECO:0000256" key="2">
    <source>
        <dbReference type="ARBA" id="ARBA00008193"/>
    </source>
</evidence>
<evidence type="ECO:0000256" key="4">
    <source>
        <dbReference type="ARBA" id="ARBA00022692"/>
    </source>
</evidence>
<comment type="similarity">
    <text evidence="2">Belongs to the UPF0126 family.</text>
</comment>
<gene>
    <name evidence="9" type="ORF">SNE35_01395</name>
</gene>
<feature type="domain" description="Glycine transporter" evidence="8">
    <location>
        <begin position="90"/>
        <end position="162"/>
    </location>
</feature>
<dbReference type="RefSeq" id="WP_320420977.1">
    <property type="nucleotide sequence ID" value="NZ_JAXCLA010000001.1"/>
</dbReference>
<reference evidence="9 10" key="1">
    <citation type="submission" date="2023-11" db="EMBL/GenBank/DDBJ databases">
        <title>Paucibacter sp. nov., isolated from fresh soil in Korea.</title>
        <authorList>
            <person name="Le N.T.T."/>
        </authorList>
    </citation>
    <scope>NUCLEOTIDE SEQUENCE [LARGE SCALE GENOMIC DNA]</scope>
    <source>
        <strain evidence="9 10">R3-3</strain>
    </source>
</reference>
<dbReference type="PANTHER" id="PTHR30506:SF3">
    <property type="entry name" value="UPF0126 INNER MEMBRANE PROTEIN YADS-RELATED"/>
    <property type="match status" value="1"/>
</dbReference>
<evidence type="ECO:0000313" key="10">
    <source>
        <dbReference type="Proteomes" id="UP001285263"/>
    </source>
</evidence>
<keyword evidence="4 7" id="KW-0812">Transmembrane</keyword>
<dbReference type="PANTHER" id="PTHR30506">
    <property type="entry name" value="INNER MEMBRANE PROTEIN"/>
    <property type="match status" value="1"/>
</dbReference>
<name>A0ABU5DA34_9BURK</name>
<evidence type="ECO:0000256" key="5">
    <source>
        <dbReference type="ARBA" id="ARBA00022989"/>
    </source>
</evidence>
<evidence type="ECO:0000256" key="3">
    <source>
        <dbReference type="ARBA" id="ARBA00022475"/>
    </source>
</evidence>
<feature type="transmembrane region" description="Helical" evidence="7">
    <location>
        <begin position="30"/>
        <end position="49"/>
    </location>
</feature>
<evidence type="ECO:0000259" key="8">
    <source>
        <dbReference type="Pfam" id="PF03458"/>
    </source>
</evidence>
<feature type="transmembrane region" description="Helical" evidence="7">
    <location>
        <begin position="171"/>
        <end position="192"/>
    </location>
</feature>
<proteinExistence type="inferred from homology"/>
<evidence type="ECO:0000313" key="9">
    <source>
        <dbReference type="EMBL" id="MDY0743136.1"/>
    </source>
</evidence>
<organism evidence="9 10">
    <name type="scientific">Roseateles agri</name>
    <dbReference type="NCBI Taxonomy" id="3098619"/>
    <lineage>
        <taxon>Bacteria</taxon>
        <taxon>Pseudomonadati</taxon>
        <taxon>Pseudomonadota</taxon>
        <taxon>Betaproteobacteria</taxon>
        <taxon>Burkholderiales</taxon>
        <taxon>Sphaerotilaceae</taxon>
        <taxon>Roseateles</taxon>
    </lineage>
</organism>
<keyword evidence="6 7" id="KW-0472">Membrane</keyword>
<dbReference type="Proteomes" id="UP001285263">
    <property type="component" value="Unassembled WGS sequence"/>
</dbReference>